<name>A0ABD6AKP3_9EURY</name>
<comment type="caution">
    <text evidence="1">The sequence shown here is derived from an EMBL/GenBank/DDBJ whole genome shotgun (WGS) entry which is preliminary data.</text>
</comment>
<dbReference type="Proteomes" id="UP001596545">
    <property type="component" value="Unassembled WGS sequence"/>
</dbReference>
<dbReference type="EMBL" id="JBHTBL010000005">
    <property type="protein sequence ID" value="MFC7324183.1"/>
    <property type="molecule type" value="Genomic_DNA"/>
</dbReference>
<dbReference type="AlphaFoldDB" id="A0ABD6AKP3"/>
<accession>A0ABD6AKP3</accession>
<organism evidence="1 2">
    <name type="scientific">Halorubrum rutilum</name>
    <dbReference type="NCBI Taxonomy" id="1364933"/>
    <lineage>
        <taxon>Archaea</taxon>
        <taxon>Methanobacteriati</taxon>
        <taxon>Methanobacteriota</taxon>
        <taxon>Stenosarchaea group</taxon>
        <taxon>Halobacteria</taxon>
        <taxon>Halobacteriales</taxon>
        <taxon>Haloferacaceae</taxon>
        <taxon>Halorubrum</taxon>
    </lineage>
</organism>
<protein>
    <submittedName>
        <fullName evidence="1">Uncharacterized protein</fullName>
    </submittedName>
</protein>
<keyword evidence="2" id="KW-1185">Reference proteome</keyword>
<evidence type="ECO:0000313" key="2">
    <source>
        <dbReference type="Proteomes" id="UP001596545"/>
    </source>
</evidence>
<sequence>MVGWHQDETHTELGECHFQINYRGETVQRAEATFLDAHPLNVLDRRLDDLVDALDALTWDDGTPSLPAGAVK</sequence>
<evidence type="ECO:0000313" key="1">
    <source>
        <dbReference type="EMBL" id="MFC7324183.1"/>
    </source>
</evidence>
<dbReference type="RefSeq" id="WP_256409283.1">
    <property type="nucleotide sequence ID" value="NZ_JANHDN010000005.1"/>
</dbReference>
<gene>
    <name evidence="1" type="ORF">ACFQMF_06255</name>
</gene>
<reference evidence="1 2" key="1">
    <citation type="journal article" date="2019" name="Int. J. Syst. Evol. Microbiol.">
        <title>The Global Catalogue of Microorganisms (GCM) 10K type strain sequencing project: providing services to taxonomists for standard genome sequencing and annotation.</title>
        <authorList>
            <consortium name="The Broad Institute Genomics Platform"/>
            <consortium name="The Broad Institute Genome Sequencing Center for Infectious Disease"/>
            <person name="Wu L."/>
            <person name="Ma J."/>
        </authorList>
    </citation>
    <scope>NUCLEOTIDE SEQUENCE [LARGE SCALE GENOMIC DNA]</scope>
    <source>
        <strain evidence="1 2">CGMCC 1.12554</strain>
    </source>
</reference>
<proteinExistence type="predicted"/>